<dbReference type="SMART" id="SM00028">
    <property type="entry name" value="TPR"/>
    <property type="match status" value="4"/>
</dbReference>
<dbReference type="InterPro" id="IPR051677">
    <property type="entry name" value="AfsR-DnrI-RedD_regulator"/>
</dbReference>
<keyword evidence="5" id="KW-0804">Transcription</keyword>
<evidence type="ECO:0000256" key="2">
    <source>
        <dbReference type="ARBA" id="ARBA00022737"/>
    </source>
</evidence>
<name>A0A1C4XTE5_9ACTN</name>
<dbReference type="Pfam" id="PF00486">
    <property type="entry name" value="Trans_reg_C"/>
    <property type="match status" value="1"/>
</dbReference>
<dbReference type="Pfam" id="PF03704">
    <property type="entry name" value="BTAD"/>
    <property type="match status" value="1"/>
</dbReference>
<keyword evidence="9" id="KW-1185">Reference proteome</keyword>
<dbReference type="Pfam" id="PF13424">
    <property type="entry name" value="TPR_12"/>
    <property type="match status" value="2"/>
</dbReference>
<evidence type="ECO:0000313" key="9">
    <source>
        <dbReference type="Proteomes" id="UP000199629"/>
    </source>
</evidence>
<sequence>MEIRVIGGLAVRFDGAGLALGTPKQQLVLAMLALHVGRLVTVDELVDELWPQAPPRSAVPNVRTYAANLRRSLNSAGDGRVAIVREPGGYRLHIDEDRIDLHRLSPGWHDARNMADQGRPIEAIPLLAEVVDAWSGPLLAGLPLGPGLTARREAVDRDRQSAVELLAELRLRTDRADLALPLLRAHASRYPLREPAQALLMRALIGTHDVSGALAVYQAARDALAAQLGVPPGPELERVHRATLDARRARRRPAGGPVEAAAVGRNEDAGRGANWLPRVVPDFVGRREVIERTLGDIAADEAGPVVRVIDGMAGCGKTTLAVHLAHRLADRFPGGQLFVDLGGHAEGAPVPPASALVTLLRQLGLPAGRIPGELPDRIEMWRRELALRRAVVVLDNAADSAQVEPLLPATGRAVVLVTSRRRLLALTERPPVSLSVLPESEALALLTSLVGEQRVRADPDGASEMVRICGGLPLAIRLAGTRLAHRPAWTMSDMVRRLSGKPAFLPRLQAEARTVVEAFAESYEPLDSSARRVFRSLGLVAAGHYDTAMVGALTDLPLDEAADLIDELVDRHLVEEIADGRYRLHDLMRQYAYELSLQTDPEPIRKAVVAGLLDHLLHSVVVVSAPMEEKRLVDRNLRLEAPLRPDLLSARLPGDLEWLEEQRLNLNSLVRQAAREGHEAMAWRLARAAWRFFYMRSYFDDISATHGEGLVAARRTDDRHAVALMHNYLASACVRTGAYQEASAHLHEVVSIRAELGDVEGTDRARVNLGVVYWLTGRIQDSLDVNQAAVRAGALDTLPVLPNLGLTLRFLGRHDESMAVHRLHLFVARVRGDLFHLSNALGHLGGVRYRLGHDAQAERLLRASLALRDRTGNGYARAETLSDLAGTYRHLGRLDEALRHHHAAIEAAANAGERHVQAEARNELAMTLRVAGRQEESVAMFRQALDIATRIAHPYEQGRALSGLAEHLADNDPEDARRYRRRALAIFERMGVPEQHEIRRLLAEVSPDRV</sequence>
<dbReference type="Gene3D" id="3.40.50.300">
    <property type="entry name" value="P-loop containing nucleotide triphosphate hydrolases"/>
    <property type="match status" value="1"/>
</dbReference>
<dbReference type="InterPro" id="IPR005158">
    <property type="entry name" value="BTAD"/>
</dbReference>
<evidence type="ECO:0000256" key="3">
    <source>
        <dbReference type="ARBA" id="ARBA00023015"/>
    </source>
</evidence>
<dbReference type="Gene3D" id="1.10.10.10">
    <property type="entry name" value="Winged helix-like DNA-binding domain superfamily/Winged helix DNA-binding domain"/>
    <property type="match status" value="2"/>
</dbReference>
<dbReference type="InterPro" id="IPR036388">
    <property type="entry name" value="WH-like_DNA-bd_sf"/>
</dbReference>
<dbReference type="GO" id="GO:0043531">
    <property type="term" value="F:ADP binding"/>
    <property type="evidence" value="ECO:0007669"/>
    <property type="project" value="InterPro"/>
</dbReference>
<evidence type="ECO:0000256" key="1">
    <source>
        <dbReference type="ARBA" id="ARBA00005820"/>
    </source>
</evidence>
<dbReference type="InterPro" id="IPR002182">
    <property type="entry name" value="NB-ARC"/>
</dbReference>
<dbReference type="SMART" id="SM00862">
    <property type="entry name" value="Trans_reg_C"/>
    <property type="match status" value="1"/>
</dbReference>
<dbReference type="SUPFAM" id="SSF46894">
    <property type="entry name" value="C-terminal effector domain of the bipartite response regulators"/>
    <property type="match status" value="1"/>
</dbReference>
<keyword evidence="3" id="KW-0805">Transcription regulation</keyword>
<dbReference type="GO" id="GO:0003677">
    <property type="term" value="F:DNA binding"/>
    <property type="evidence" value="ECO:0007669"/>
    <property type="project" value="UniProtKB-UniRule"/>
</dbReference>
<dbReference type="Gene3D" id="1.25.40.10">
    <property type="entry name" value="Tetratricopeptide repeat domain"/>
    <property type="match status" value="3"/>
</dbReference>
<reference evidence="9" key="1">
    <citation type="submission" date="2016-06" db="EMBL/GenBank/DDBJ databases">
        <authorList>
            <person name="Varghese N."/>
            <person name="Submissions Spin"/>
        </authorList>
    </citation>
    <scope>NUCLEOTIDE SEQUENCE [LARGE SCALE GENOMIC DNA]</scope>
    <source>
        <strain evidence="9">DSM 45246</strain>
    </source>
</reference>
<dbReference type="SUPFAM" id="SSF48452">
    <property type="entry name" value="TPR-like"/>
    <property type="match status" value="3"/>
</dbReference>
<evidence type="ECO:0000256" key="4">
    <source>
        <dbReference type="ARBA" id="ARBA00023125"/>
    </source>
</evidence>
<comment type="similarity">
    <text evidence="1">Belongs to the AfsR/DnrI/RedD regulatory family.</text>
</comment>
<dbReference type="GO" id="GO:0006355">
    <property type="term" value="P:regulation of DNA-templated transcription"/>
    <property type="evidence" value="ECO:0007669"/>
    <property type="project" value="InterPro"/>
</dbReference>
<dbReference type="GO" id="GO:0000160">
    <property type="term" value="P:phosphorelay signal transduction system"/>
    <property type="evidence" value="ECO:0007669"/>
    <property type="project" value="InterPro"/>
</dbReference>
<protein>
    <submittedName>
        <fullName evidence="8">DNA-binding transcriptional activator of the SARP family</fullName>
    </submittedName>
</protein>
<keyword evidence="4 6" id="KW-0238">DNA-binding</keyword>
<dbReference type="PANTHER" id="PTHR35807:SF1">
    <property type="entry name" value="TRANSCRIPTIONAL REGULATOR REDD"/>
    <property type="match status" value="1"/>
</dbReference>
<dbReference type="AlphaFoldDB" id="A0A1C4XTE5"/>
<dbReference type="PROSITE" id="PS51755">
    <property type="entry name" value="OMPR_PHOB"/>
    <property type="match status" value="1"/>
</dbReference>
<dbReference type="InterPro" id="IPR042197">
    <property type="entry name" value="Apaf_helical"/>
</dbReference>
<feature type="DNA-binding region" description="OmpR/PhoB-type" evidence="6">
    <location>
        <begin position="1"/>
        <end position="94"/>
    </location>
</feature>
<dbReference type="InterPro" id="IPR027417">
    <property type="entry name" value="P-loop_NTPase"/>
</dbReference>
<evidence type="ECO:0000259" key="7">
    <source>
        <dbReference type="PROSITE" id="PS51755"/>
    </source>
</evidence>
<evidence type="ECO:0000256" key="6">
    <source>
        <dbReference type="PROSITE-ProRule" id="PRU01091"/>
    </source>
</evidence>
<feature type="domain" description="OmpR/PhoB-type" evidence="7">
    <location>
        <begin position="1"/>
        <end position="94"/>
    </location>
</feature>
<dbReference type="EMBL" id="FMCS01000006">
    <property type="protein sequence ID" value="SCF11789.1"/>
    <property type="molecule type" value="Genomic_DNA"/>
</dbReference>
<dbReference type="Pfam" id="PF00931">
    <property type="entry name" value="NB-ARC"/>
    <property type="match status" value="1"/>
</dbReference>
<proteinExistence type="inferred from homology"/>
<dbReference type="Proteomes" id="UP000199629">
    <property type="component" value="Unassembled WGS sequence"/>
</dbReference>
<evidence type="ECO:0000256" key="5">
    <source>
        <dbReference type="ARBA" id="ARBA00023163"/>
    </source>
</evidence>
<dbReference type="CDD" id="cd15831">
    <property type="entry name" value="BTAD"/>
    <property type="match status" value="1"/>
</dbReference>
<evidence type="ECO:0000313" key="8">
    <source>
        <dbReference type="EMBL" id="SCF11789.1"/>
    </source>
</evidence>
<gene>
    <name evidence="8" type="ORF">GA0070214_106352</name>
</gene>
<dbReference type="Gene3D" id="1.10.8.430">
    <property type="entry name" value="Helical domain of apoptotic protease-activating factors"/>
    <property type="match status" value="1"/>
</dbReference>
<dbReference type="InterPro" id="IPR001867">
    <property type="entry name" value="OmpR/PhoB-type_DNA-bd"/>
</dbReference>
<dbReference type="RefSeq" id="WP_091265067.1">
    <property type="nucleotide sequence ID" value="NZ_FMCS01000006.1"/>
</dbReference>
<dbReference type="PRINTS" id="PR00364">
    <property type="entry name" value="DISEASERSIST"/>
</dbReference>
<dbReference type="SMART" id="SM01043">
    <property type="entry name" value="BTAD"/>
    <property type="match status" value="1"/>
</dbReference>
<dbReference type="InterPro" id="IPR011990">
    <property type="entry name" value="TPR-like_helical_dom_sf"/>
</dbReference>
<keyword evidence="2" id="KW-0677">Repeat</keyword>
<dbReference type="InterPro" id="IPR019734">
    <property type="entry name" value="TPR_rpt"/>
</dbReference>
<dbReference type="InterPro" id="IPR016032">
    <property type="entry name" value="Sig_transdc_resp-reg_C-effctor"/>
</dbReference>
<organism evidence="8 9">
    <name type="scientific">Micromonospora chaiyaphumensis</name>
    <dbReference type="NCBI Taxonomy" id="307119"/>
    <lineage>
        <taxon>Bacteria</taxon>
        <taxon>Bacillati</taxon>
        <taxon>Actinomycetota</taxon>
        <taxon>Actinomycetes</taxon>
        <taxon>Micromonosporales</taxon>
        <taxon>Micromonosporaceae</taxon>
        <taxon>Micromonospora</taxon>
    </lineage>
</organism>
<dbReference type="SUPFAM" id="SSF52540">
    <property type="entry name" value="P-loop containing nucleoside triphosphate hydrolases"/>
    <property type="match status" value="1"/>
</dbReference>
<dbReference type="PANTHER" id="PTHR35807">
    <property type="entry name" value="TRANSCRIPTIONAL REGULATOR REDD-RELATED"/>
    <property type="match status" value="1"/>
</dbReference>
<accession>A0A1C4XTE5</accession>